<organism evidence="4 5">
    <name type="scientific">Chenopodium quinoa</name>
    <name type="common">Quinoa</name>
    <dbReference type="NCBI Taxonomy" id="63459"/>
    <lineage>
        <taxon>Eukaryota</taxon>
        <taxon>Viridiplantae</taxon>
        <taxon>Streptophyta</taxon>
        <taxon>Embryophyta</taxon>
        <taxon>Tracheophyta</taxon>
        <taxon>Spermatophyta</taxon>
        <taxon>Magnoliopsida</taxon>
        <taxon>eudicotyledons</taxon>
        <taxon>Gunneridae</taxon>
        <taxon>Pentapetalae</taxon>
        <taxon>Caryophyllales</taxon>
        <taxon>Chenopodiaceae</taxon>
        <taxon>Chenopodioideae</taxon>
        <taxon>Atripliceae</taxon>
        <taxon>Chenopodium</taxon>
    </lineage>
</organism>
<protein>
    <recommendedName>
        <fullName evidence="3">CCHC-type domain-containing protein</fullName>
    </recommendedName>
</protein>
<feature type="compositionally biased region" description="Polar residues" evidence="2">
    <location>
        <begin position="281"/>
        <end position="298"/>
    </location>
</feature>
<dbReference type="AlphaFoldDB" id="A0A803M277"/>
<dbReference type="InterPro" id="IPR001878">
    <property type="entry name" value="Znf_CCHC"/>
</dbReference>
<evidence type="ECO:0000256" key="1">
    <source>
        <dbReference type="PROSITE-ProRule" id="PRU00047"/>
    </source>
</evidence>
<evidence type="ECO:0000313" key="5">
    <source>
        <dbReference type="Proteomes" id="UP000596660"/>
    </source>
</evidence>
<dbReference type="GO" id="GO:0008270">
    <property type="term" value="F:zinc ion binding"/>
    <property type="evidence" value="ECO:0007669"/>
    <property type="project" value="UniProtKB-KW"/>
</dbReference>
<dbReference type="Pfam" id="PF14111">
    <property type="entry name" value="DUF4283"/>
    <property type="match status" value="1"/>
</dbReference>
<dbReference type="PROSITE" id="PS50158">
    <property type="entry name" value="ZF_CCHC"/>
    <property type="match status" value="1"/>
</dbReference>
<dbReference type="Proteomes" id="UP000596660">
    <property type="component" value="Unplaced"/>
</dbReference>
<evidence type="ECO:0000256" key="2">
    <source>
        <dbReference type="SAM" id="MobiDB-lite"/>
    </source>
</evidence>
<dbReference type="Gramene" id="AUR62022325-RA">
    <property type="protein sequence ID" value="AUR62022325-RA:cds"/>
    <property type="gene ID" value="AUR62022325"/>
</dbReference>
<dbReference type="OMA" id="KECSHVE"/>
<feature type="compositionally biased region" description="Basic and acidic residues" evidence="2">
    <location>
        <begin position="303"/>
        <end position="312"/>
    </location>
</feature>
<sequence>MKRVLKNLWRLSNNIVIRMIEMNLFVFQFFDEADKLRVMKGRPWAFNNKILLLVLDVPFGRRNARFAKGIGDCVGGFIEFDDSDPLGWEEFLRIKVWIDVEKTLRRGMKIAMGGGATKWLGFKYERLGDFCYYCGRLGHNDKECSHVEVEDDDDGCVVFQYGPFLTTSPLQCSKLDPVDREKERKWLENLSHSKGGRRPMYNDPQAIRLGPPSATQKLLFNSPSCENVELPRTKPVPIAASTLCEDDNDVDVHAEHVNQSSANVVPSPKTMLNSWRRVDRTTQGNNDDITMYESSASLSGAKRKSEEVGHVS</sequence>
<dbReference type="InterPro" id="IPR040256">
    <property type="entry name" value="At4g02000-like"/>
</dbReference>
<dbReference type="SUPFAM" id="SSF57756">
    <property type="entry name" value="Retrovirus zinc finger-like domains"/>
    <property type="match status" value="1"/>
</dbReference>
<keyword evidence="1" id="KW-0862">Zinc</keyword>
<feature type="region of interest" description="Disordered" evidence="2">
    <location>
        <begin position="280"/>
        <end position="312"/>
    </location>
</feature>
<accession>A0A803M277</accession>
<keyword evidence="5" id="KW-1185">Reference proteome</keyword>
<dbReference type="PANTHER" id="PTHR31286">
    <property type="entry name" value="GLYCINE-RICH CELL WALL STRUCTURAL PROTEIN 1.8-LIKE"/>
    <property type="match status" value="1"/>
</dbReference>
<dbReference type="InterPro" id="IPR036875">
    <property type="entry name" value="Znf_CCHC_sf"/>
</dbReference>
<evidence type="ECO:0000313" key="4">
    <source>
        <dbReference type="EnsemblPlants" id="AUR62022325-RA:cds"/>
    </source>
</evidence>
<dbReference type="InterPro" id="IPR025836">
    <property type="entry name" value="Zn_knuckle_CX2CX4HX4C"/>
</dbReference>
<proteinExistence type="predicted"/>
<dbReference type="GO" id="GO:0003676">
    <property type="term" value="F:nucleic acid binding"/>
    <property type="evidence" value="ECO:0007669"/>
    <property type="project" value="InterPro"/>
</dbReference>
<keyword evidence="1" id="KW-0479">Metal-binding</keyword>
<feature type="domain" description="CCHC-type" evidence="3">
    <location>
        <begin position="131"/>
        <end position="144"/>
    </location>
</feature>
<dbReference type="Pfam" id="PF14392">
    <property type="entry name" value="zf-CCHC_4"/>
    <property type="match status" value="1"/>
</dbReference>
<dbReference type="PANTHER" id="PTHR31286:SF153">
    <property type="entry name" value="DUF4283 DOMAIN PROTEIN"/>
    <property type="match status" value="1"/>
</dbReference>
<dbReference type="InterPro" id="IPR025558">
    <property type="entry name" value="DUF4283"/>
</dbReference>
<keyword evidence="1" id="KW-0863">Zinc-finger</keyword>
<reference evidence="4" key="1">
    <citation type="journal article" date="2017" name="Nature">
        <title>The genome of Chenopodium quinoa.</title>
        <authorList>
            <person name="Jarvis D.E."/>
            <person name="Ho Y.S."/>
            <person name="Lightfoot D.J."/>
            <person name="Schmoeckel S.M."/>
            <person name="Li B."/>
            <person name="Borm T.J.A."/>
            <person name="Ohyanagi H."/>
            <person name="Mineta K."/>
            <person name="Michell C.T."/>
            <person name="Saber N."/>
            <person name="Kharbatia N.M."/>
            <person name="Rupper R.R."/>
            <person name="Sharp A.R."/>
            <person name="Dally N."/>
            <person name="Boughton B.A."/>
            <person name="Woo Y.H."/>
            <person name="Gao G."/>
            <person name="Schijlen E.G.W.M."/>
            <person name="Guo X."/>
            <person name="Momin A.A."/>
            <person name="Negrao S."/>
            <person name="Al-Babili S."/>
            <person name="Gehring C."/>
            <person name="Roessner U."/>
            <person name="Jung C."/>
            <person name="Murphy K."/>
            <person name="Arold S.T."/>
            <person name="Gojobori T."/>
            <person name="van der Linden C.G."/>
            <person name="van Loo E.N."/>
            <person name="Jellen E.N."/>
            <person name="Maughan P.J."/>
            <person name="Tester M."/>
        </authorList>
    </citation>
    <scope>NUCLEOTIDE SEQUENCE [LARGE SCALE GENOMIC DNA]</scope>
    <source>
        <strain evidence="4">cv. PI 614886</strain>
    </source>
</reference>
<dbReference type="EnsemblPlants" id="AUR62022325-RA">
    <property type="protein sequence ID" value="AUR62022325-RA:cds"/>
    <property type="gene ID" value="AUR62022325"/>
</dbReference>
<reference evidence="4" key="2">
    <citation type="submission" date="2021-03" db="UniProtKB">
        <authorList>
            <consortium name="EnsemblPlants"/>
        </authorList>
    </citation>
    <scope>IDENTIFICATION</scope>
</reference>
<evidence type="ECO:0000259" key="3">
    <source>
        <dbReference type="PROSITE" id="PS50158"/>
    </source>
</evidence>
<name>A0A803M277_CHEQI</name>